<dbReference type="GO" id="GO:0003676">
    <property type="term" value="F:nucleic acid binding"/>
    <property type="evidence" value="ECO:0007669"/>
    <property type="project" value="InterPro"/>
</dbReference>
<dbReference type="InterPro" id="IPR036875">
    <property type="entry name" value="Znf_CCHC_sf"/>
</dbReference>
<keyword evidence="1" id="KW-0479">Metal-binding</keyword>
<dbReference type="SMART" id="SM00343">
    <property type="entry name" value="ZnF_C2HC"/>
    <property type="match status" value="1"/>
</dbReference>
<feature type="region of interest" description="Disordered" evidence="2">
    <location>
        <begin position="401"/>
        <end position="426"/>
    </location>
</feature>
<gene>
    <name evidence="4" type="ORF">CBR_g55375</name>
</gene>
<evidence type="ECO:0000256" key="2">
    <source>
        <dbReference type="SAM" id="MobiDB-lite"/>
    </source>
</evidence>
<dbReference type="AlphaFoldDB" id="A0A388MCZ8"/>
<evidence type="ECO:0000313" key="4">
    <source>
        <dbReference type="EMBL" id="GBG92438.1"/>
    </source>
</evidence>
<dbReference type="EMBL" id="BFEA01001057">
    <property type="protein sequence ID" value="GBG92438.1"/>
    <property type="molecule type" value="Genomic_DNA"/>
</dbReference>
<keyword evidence="1" id="KW-0863">Zinc-finger</keyword>
<feature type="region of interest" description="Disordered" evidence="2">
    <location>
        <begin position="1"/>
        <end position="96"/>
    </location>
</feature>
<feature type="region of interest" description="Disordered" evidence="2">
    <location>
        <begin position="210"/>
        <end position="277"/>
    </location>
</feature>
<feature type="compositionally biased region" description="Basic and acidic residues" evidence="2">
    <location>
        <begin position="128"/>
        <end position="148"/>
    </location>
</feature>
<feature type="compositionally biased region" description="Basic residues" evidence="2">
    <location>
        <begin position="411"/>
        <end position="425"/>
    </location>
</feature>
<dbReference type="Gene3D" id="4.10.60.10">
    <property type="entry name" value="Zinc finger, CCHC-type"/>
    <property type="match status" value="1"/>
</dbReference>
<keyword evidence="5" id="KW-1185">Reference proteome</keyword>
<dbReference type="Pfam" id="PF00098">
    <property type="entry name" value="zf-CCHC"/>
    <property type="match status" value="1"/>
</dbReference>
<sequence length="540" mass="62378">MAVNEQRGYRSGGDSRRRDERRSEERKEDDLRDEDHTRRYRAPTCFNCHEPGHYVNQCPEKNRRRYYSERPSTSYDSRGGRSPRRRDYRHDNSPGKEVISSTVAELGKSVAAMKDFYEEARLEEAKERRRTEKIEAEEREAAEREKAERKAKKKMDKMRREAEVKAERRAELRKDNDIHLVIRLSEMEDNFSAKMKCVTEPLKELLKKGKRKVTYASASDTTSEEASDTSVTQELSEQAGRLFISEKRKRGPEQVVGDSPPMELTPKRTPRKGALKPTKLTGRLTRVKKMVKSPRSAKRKAPVKTPLSTRLKTVIRAKTPVQAVTPAKKGALQRLRFRDVVLSDLKTFDATELQRICKEEGVPYDGKIDAIFAIAYRRVCERYGPDHLEITDVIEVIDSEAGQPSEDQSGKKSRLGRKERNKSRKERQGNVVDCKIIRDRRSVDEPWVVDFYHLFDNGVSDGLLNPRVIIEGGKVWHTGWKKFVRAFGETKLRKDGQIMRLRDSKRILEEGGEFENMGKDYSFDGRCAVVDCGTRYREKG</sequence>
<name>A0A388MCZ8_CHABU</name>
<dbReference type="GO" id="GO:0008270">
    <property type="term" value="F:zinc ion binding"/>
    <property type="evidence" value="ECO:0007669"/>
    <property type="project" value="UniProtKB-KW"/>
</dbReference>
<keyword evidence="1" id="KW-0862">Zinc</keyword>
<comment type="caution">
    <text evidence="4">The sequence shown here is derived from an EMBL/GenBank/DDBJ whole genome shotgun (WGS) entry which is preliminary data.</text>
</comment>
<accession>A0A388MCZ8</accession>
<feature type="domain" description="CCHC-type" evidence="3">
    <location>
        <begin position="45"/>
        <end position="60"/>
    </location>
</feature>
<dbReference type="PROSITE" id="PS50158">
    <property type="entry name" value="ZF_CCHC"/>
    <property type="match status" value="1"/>
</dbReference>
<organism evidence="4 5">
    <name type="scientific">Chara braunii</name>
    <name type="common">Braun's stonewort</name>
    <dbReference type="NCBI Taxonomy" id="69332"/>
    <lineage>
        <taxon>Eukaryota</taxon>
        <taxon>Viridiplantae</taxon>
        <taxon>Streptophyta</taxon>
        <taxon>Charophyceae</taxon>
        <taxon>Charales</taxon>
        <taxon>Characeae</taxon>
        <taxon>Chara</taxon>
    </lineage>
</organism>
<feature type="region of interest" description="Disordered" evidence="2">
    <location>
        <begin position="128"/>
        <end position="161"/>
    </location>
</feature>
<dbReference type="Proteomes" id="UP000265515">
    <property type="component" value="Unassembled WGS sequence"/>
</dbReference>
<evidence type="ECO:0000259" key="3">
    <source>
        <dbReference type="PROSITE" id="PS50158"/>
    </source>
</evidence>
<feature type="compositionally biased region" description="Basic and acidic residues" evidence="2">
    <location>
        <begin position="13"/>
        <end position="37"/>
    </location>
</feature>
<dbReference type="SUPFAM" id="SSF57756">
    <property type="entry name" value="Retrovirus zinc finger-like domains"/>
    <property type="match status" value="1"/>
</dbReference>
<dbReference type="Gramene" id="GBG92438">
    <property type="protein sequence ID" value="GBG92438"/>
    <property type="gene ID" value="CBR_g55375"/>
</dbReference>
<protein>
    <recommendedName>
        <fullName evidence="3">CCHC-type domain-containing protein</fullName>
    </recommendedName>
</protein>
<dbReference type="InterPro" id="IPR001878">
    <property type="entry name" value="Znf_CCHC"/>
</dbReference>
<proteinExistence type="predicted"/>
<reference evidence="4 5" key="1">
    <citation type="journal article" date="2018" name="Cell">
        <title>The Chara Genome: Secondary Complexity and Implications for Plant Terrestrialization.</title>
        <authorList>
            <person name="Nishiyama T."/>
            <person name="Sakayama H."/>
            <person name="Vries J.D."/>
            <person name="Buschmann H."/>
            <person name="Saint-Marcoux D."/>
            <person name="Ullrich K.K."/>
            <person name="Haas F.B."/>
            <person name="Vanderstraeten L."/>
            <person name="Becker D."/>
            <person name="Lang D."/>
            <person name="Vosolsobe S."/>
            <person name="Rombauts S."/>
            <person name="Wilhelmsson P.K.I."/>
            <person name="Janitza P."/>
            <person name="Kern R."/>
            <person name="Heyl A."/>
            <person name="Rumpler F."/>
            <person name="Villalobos L.I.A.C."/>
            <person name="Clay J.M."/>
            <person name="Skokan R."/>
            <person name="Toyoda A."/>
            <person name="Suzuki Y."/>
            <person name="Kagoshima H."/>
            <person name="Schijlen E."/>
            <person name="Tajeshwar N."/>
            <person name="Catarino B."/>
            <person name="Hetherington A.J."/>
            <person name="Saltykova A."/>
            <person name="Bonnot C."/>
            <person name="Breuninger H."/>
            <person name="Symeonidi A."/>
            <person name="Radhakrishnan G.V."/>
            <person name="Van Nieuwerburgh F."/>
            <person name="Deforce D."/>
            <person name="Chang C."/>
            <person name="Karol K.G."/>
            <person name="Hedrich R."/>
            <person name="Ulvskov P."/>
            <person name="Glockner G."/>
            <person name="Delwiche C.F."/>
            <person name="Petrasek J."/>
            <person name="Van de Peer Y."/>
            <person name="Friml J."/>
            <person name="Beilby M."/>
            <person name="Dolan L."/>
            <person name="Kohara Y."/>
            <person name="Sugano S."/>
            <person name="Fujiyama A."/>
            <person name="Delaux P.-M."/>
            <person name="Quint M."/>
            <person name="TheiBen G."/>
            <person name="Hagemann M."/>
            <person name="Harholt J."/>
            <person name="Dunand C."/>
            <person name="Zachgo S."/>
            <person name="Langdale J."/>
            <person name="Maumus F."/>
            <person name="Straeten D.V.D."/>
            <person name="Gould S.B."/>
            <person name="Rensing S.A."/>
        </authorList>
    </citation>
    <scope>NUCLEOTIDE SEQUENCE [LARGE SCALE GENOMIC DNA]</scope>
    <source>
        <strain evidence="4 5">S276</strain>
    </source>
</reference>
<evidence type="ECO:0000313" key="5">
    <source>
        <dbReference type="Proteomes" id="UP000265515"/>
    </source>
</evidence>
<evidence type="ECO:0000256" key="1">
    <source>
        <dbReference type="PROSITE-ProRule" id="PRU00047"/>
    </source>
</evidence>